<evidence type="ECO:0000313" key="2">
    <source>
        <dbReference type="Proteomes" id="UP001234178"/>
    </source>
</evidence>
<name>A0ABQ9ZMR7_9CRUS</name>
<reference evidence="1 2" key="1">
    <citation type="journal article" date="2023" name="Nucleic Acids Res.">
        <title>The hologenome of Daphnia magna reveals possible DNA methylation and microbiome-mediated evolution of the host genome.</title>
        <authorList>
            <person name="Chaturvedi A."/>
            <person name="Li X."/>
            <person name="Dhandapani V."/>
            <person name="Marshall H."/>
            <person name="Kissane S."/>
            <person name="Cuenca-Cambronero M."/>
            <person name="Asole G."/>
            <person name="Calvet F."/>
            <person name="Ruiz-Romero M."/>
            <person name="Marangio P."/>
            <person name="Guigo R."/>
            <person name="Rago D."/>
            <person name="Mirbahai L."/>
            <person name="Eastwood N."/>
            <person name="Colbourne J.K."/>
            <person name="Zhou J."/>
            <person name="Mallon E."/>
            <person name="Orsini L."/>
        </authorList>
    </citation>
    <scope>NUCLEOTIDE SEQUENCE [LARGE SCALE GENOMIC DNA]</scope>
    <source>
        <strain evidence="1">LRV0_1</strain>
    </source>
</reference>
<protein>
    <submittedName>
        <fullName evidence="1">Uncharacterized protein</fullName>
    </submittedName>
</protein>
<dbReference type="Proteomes" id="UP001234178">
    <property type="component" value="Unassembled WGS sequence"/>
</dbReference>
<evidence type="ECO:0000313" key="1">
    <source>
        <dbReference type="EMBL" id="KAK4014196.1"/>
    </source>
</evidence>
<dbReference type="EMBL" id="JAOYFB010000004">
    <property type="protein sequence ID" value="KAK4014196.1"/>
    <property type="molecule type" value="Genomic_DNA"/>
</dbReference>
<keyword evidence="2" id="KW-1185">Reference proteome</keyword>
<accession>A0ABQ9ZMR7</accession>
<organism evidence="1 2">
    <name type="scientific">Daphnia magna</name>
    <dbReference type="NCBI Taxonomy" id="35525"/>
    <lineage>
        <taxon>Eukaryota</taxon>
        <taxon>Metazoa</taxon>
        <taxon>Ecdysozoa</taxon>
        <taxon>Arthropoda</taxon>
        <taxon>Crustacea</taxon>
        <taxon>Branchiopoda</taxon>
        <taxon>Diplostraca</taxon>
        <taxon>Cladocera</taxon>
        <taxon>Anomopoda</taxon>
        <taxon>Daphniidae</taxon>
        <taxon>Daphnia</taxon>
    </lineage>
</organism>
<sequence>MDTSLEHFPFSPGKFSLGSNDRFLTLEHVRERAGGTRWIPTGKISPKESSCGLGTCAINDDGDIFIILTSHQQNSHIGHVARNIRIPFNQRRQECLTVRKFQRMFCYTPHTTNYQQQNQDVR</sequence>
<proteinExistence type="predicted"/>
<comment type="caution">
    <text evidence="1">The sequence shown here is derived from an EMBL/GenBank/DDBJ whole genome shotgun (WGS) entry which is preliminary data.</text>
</comment>
<gene>
    <name evidence="1" type="ORF">OUZ56_026728</name>
</gene>